<name>A0A968GC45_9SPIO</name>
<comment type="similarity">
    <text evidence="1">Belongs to the UPF0178 family.</text>
</comment>
<sequence>MRILIDGDSFVKQAREVVIRAALKGVICAHFVANHPISLPKRQKNIFFYQVDEGSDKADDFIVNNAVTSDLVLTRDIILASRLLDKAVRVMNDRGYEFTQDTIREKLSERLIMLRARESGLYIPPVEMVYNKKDLANFANRLYNIINDTQKGLRESLECVMINSY</sequence>
<dbReference type="RefSeq" id="WP_167703574.1">
    <property type="nucleotide sequence ID" value="NZ_CP118168.1"/>
</dbReference>
<dbReference type="Pfam" id="PF02639">
    <property type="entry name" value="DUF188"/>
    <property type="match status" value="1"/>
</dbReference>
<organism evidence="2 3">
    <name type="scientific">Entomospira nematocerorum</name>
    <dbReference type="NCBI Taxonomy" id="2719987"/>
    <lineage>
        <taxon>Bacteria</taxon>
        <taxon>Pseudomonadati</taxon>
        <taxon>Spirochaetota</taxon>
        <taxon>Spirochaetia</taxon>
        <taxon>Spirochaetales</taxon>
        <taxon>Spirochaetaceae</taxon>
        <taxon>Entomospira</taxon>
    </lineage>
</organism>
<evidence type="ECO:0000256" key="1">
    <source>
        <dbReference type="ARBA" id="ARBA00008522"/>
    </source>
</evidence>
<protein>
    <submittedName>
        <fullName evidence="2">DUF188 domain-containing protein</fullName>
    </submittedName>
</protein>
<gene>
    <name evidence="2" type="ORF">HCT46_04380</name>
</gene>
<dbReference type="PANTHER" id="PTHR35146">
    <property type="entry name" value="UPF0178 PROTEIN YAII"/>
    <property type="match status" value="1"/>
</dbReference>
<evidence type="ECO:0000313" key="3">
    <source>
        <dbReference type="Proteomes" id="UP000752013"/>
    </source>
</evidence>
<dbReference type="Proteomes" id="UP000752013">
    <property type="component" value="Unassembled WGS sequence"/>
</dbReference>
<keyword evidence="3" id="KW-1185">Reference proteome</keyword>
<dbReference type="InterPro" id="IPR003791">
    <property type="entry name" value="UPF0178"/>
</dbReference>
<dbReference type="PANTHER" id="PTHR35146:SF1">
    <property type="entry name" value="UPF0178 PROTEIN YAII"/>
    <property type="match status" value="1"/>
</dbReference>
<comment type="caution">
    <text evidence="2">The sequence shown here is derived from an EMBL/GenBank/DDBJ whole genome shotgun (WGS) entry which is preliminary data.</text>
</comment>
<dbReference type="EMBL" id="JAATLK010000001">
    <property type="protein sequence ID" value="NIZ47152.1"/>
    <property type="molecule type" value="Genomic_DNA"/>
</dbReference>
<dbReference type="AlphaFoldDB" id="A0A968GC45"/>
<proteinExistence type="inferred from homology"/>
<accession>A0A968GC45</accession>
<evidence type="ECO:0000313" key="2">
    <source>
        <dbReference type="EMBL" id="NIZ47152.1"/>
    </source>
</evidence>
<reference evidence="2" key="1">
    <citation type="submission" date="2020-03" db="EMBL/GenBank/DDBJ databases">
        <title>Spirochaetal bacteria isolated from arthropods constitute a novel genus Entomospira genus novum within the order Spirochaetales.</title>
        <authorList>
            <person name="Grana-Miraglia L."/>
            <person name="Sikutova S."/>
            <person name="Fingerle V."/>
            <person name="Sing A."/>
            <person name="Castillo-Ramirez S."/>
            <person name="Margos G."/>
            <person name="Rudolf I."/>
        </authorList>
    </citation>
    <scope>NUCLEOTIDE SEQUENCE</scope>
    <source>
        <strain evidence="2">BR208</strain>
    </source>
</reference>